<dbReference type="GO" id="GO:0009376">
    <property type="term" value="C:HslUV protease complex"/>
    <property type="evidence" value="ECO:0007669"/>
    <property type="project" value="TreeGrafter"/>
</dbReference>
<reference evidence="5 6" key="1">
    <citation type="submission" date="2017-01" db="EMBL/GenBank/DDBJ databases">
        <title>The cable genome- insights into the physiology and evolution of filamentous bacteria capable of sulfide oxidation via long distance electron transfer.</title>
        <authorList>
            <person name="Schreiber L."/>
            <person name="Bjerg J.T."/>
            <person name="Boggild A."/>
            <person name="Van De Vossenberg J."/>
            <person name="Meysman F."/>
            <person name="Nielsen L.P."/>
            <person name="Schramm A."/>
            <person name="Kjeldsen K.U."/>
        </authorList>
    </citation>
    <scope>NUCLEOTIDE SEQUENCE [LARGE SCALE GENOMIC DNA]</scope>
    <source>
        <strain evidence="5">A1</strain>
    </source>
</reference>
<evidence type="ECO:0000256" key="1">
    <source>
        <dbReference type="ARBA" id="ARBA00022741"/>
    </source>
</evidence>
<dbReference type="PANTHER" id="PTHR48102:SF7">
    <property type="entry name" value="ATP-DEPENDENT CLP PROTEASE ATP-BINDING SUBUNIT CLPX-LIKE, MITOCHONDRIAL"/>
    <property type="match status" value="1"/>
</dbReference>
<evidence type="ECO:0000256" key="2">
    <source>
        <dbReference type="ARBA" id="ARBA00022833"/>
    </source>
</evidence>
<dbReference type="GO" id="GO:0051603">
    <property type="term" value="P:proteolysis involved in protein catabolic process"/>
    <property type="evidence" value="ECO:0007669"/>
    <property type="project" value="TreeGrafter"/>
</dbReference>
<dbReference type="GO" id="GO:0016887">
    <property type="term" value="F:ATP hydrolysis activity"/>
    <property type="evidence" value="ECO:0007669"/>
    <property type="project" value="TreeGrafter"/>
</dbReference>
<dbReference type="AlphaFoldDB" id="A0A3S3QIN8"/>
<dbReference type="FunFam" id="1.10.8.60:FF:000002">
    <property type="entry name" value="ATP-dependent Clp protease ATP-binding subunit ClpX"/>
    <property type="match status" value="1"/>
</dbReference>
<name>A0A3S3QIN8_9BACT</name>
<keyword evidence="3" id="KW-0067">ATP-binding</keyword>
<comment type="caution">
    <text evidence="5">The sequence shown here is derived from an EMBL/GenBank/DDBJ whole genome shotgun (WGS) entry which is preliminary data.</text>
</comment>
<sequence length="97" mass="10877">MLKEPKNALTKQYMKLFELEGVTLRFTEGALNEAARKAMSRNSGARGLRSVMETAMLDVMYELPSDEDAVECVINEQVIADGEYPVILYDAEEKKTA</sequence>
<protein>
    <submittedName>
        <fullName evidence="5">C-terminal, D2-small domain-containing protein, of ClpB protein</fullName>
    </submittedName>
</protein>
<dbReference type="GO" id="GO:0051301">
    <property type="term" value="P:cell division"/>
    <property type="evidence" value="ECO:0007669"/>
    <property type="project" value="TreeGrafter"/>
</dbReference>
<dbReference type="InterPro" id="IPR027417">
    <property type="entry name" value="P-loop_NTPase"/>
</dbReference>
<evidence type="ECO:0000313" key="6">
    <source>
        <dbReference type="Proteomes" id="UP000288086"/>
    </source>
</evidence>
<dbReference type="Gene3D" id="1.10.8.60">
    <property type="match status" value="1"/>
</dbReference>
<keyword evidence="1" id="KW-0547">Nucleotide-binding</keyword>
<dbReference type="Pfam" id="PF10431">
    <property type="entry name" value="ClpB_D2-small"/>
    <property type="match status" value="1"/>
</dbReference>
<dbReference type="PANTHER" id="PTHR48102">
    <property type="entry name" value="ATP-DEPENDENT CLP PROTEASE ATP-BINDING SUBUNIT CLPX-LIKE, MITOCHONDRIAL-RELATED"/>
    <property type="match status" value="1"/>
</dbReference>
<dbReference type="GO" id="GO:0005524">
    <property type="term" value="F:ATP binding"/>
    <property type="evidence" value="ECO:0007669"/>
    <property type="project" value="UniProtKB-KW"/>
</dbReference>
<evidence type="ECO:0000259" key="4">
    <source>
        <dbReference type="SMART" id="SM01086"/>
    </source>
</evidence>
<evidence type="ECO:0000313" key="5">
    <source>
        <dbReference type="EMBL" id="RWX48436.1"/>
    </source>
</evidence>
<feature type="domain" description="Clp ATPase C-terminal" evidence="4">
    <location>
        <begin position="2"/>
        <end position="88"/>
    </location>
</feature>
<keyword evidence="6" id="KW-1185">Reference proteome</keyword>
<accession>A0A3S3QIN8</accession>
<dbReference type="SMART" id="SM01086">
    <property type="entry name" value="ClpB_D2-small"/>
    <property type="match status" value="1"/>
</dbReference>
<dbReference type="InterPro" id="IPR019489">
    <property type="entry name" value="Clp_ATPase_C"/>
</dbReference>
<dbReference type="EMBL" id="MTKP01000151">
    <property type="protein sequence ID" value="RWX48436.1"/>
    <property type="molecule type" value="Genomic_DNA"/>
</dbReference>
<keyword evidence="2" id="KW-0862">Zinc</keyword>
<gene>
    <name evidence="5" type="ORF">VT98_11512</name>
</gene>
<proteinExistence type="predicted"/>
<dbReference type="Proteomes" id="UP000288086">
    <property type="component" value="Unassembled WGS sequence"/>
</dbReference>
<evidence type="ECO:0000256" key="3">
    <source>
        <dbReference type="ARBA" id="ARBA00022840"/>
    </source>
</evidence>
<dbReference type="InterPro" id="IPR050052">
    <property type="entry name" value="ATP-dep_Clp_protease_ClpX"/>
</dbReference>
<dbReference type="SUPFAM" id="SSF52540">
    <property type="entry name" value="P-loop containing nucleoside triphosphate hydrolases"/>
    <property type="match status" value="1"/>
</dbReference>
<organism evidence="5 6">
    <name type="scientific">Candidatus Electrothrix communis</name>
    <dbReference type="NCBI Taxonomy" id="1859133"/>
    <lineage>
        <taxon>Bacteria</taxon>
        <taxon>Pseudomonadati</taxon>
        <taxon>Thermodesulfobacteriota</taxon>
        <taxon>Desulfobulbia</taxon>
        <taxon>Desulfobulbales</taxon>
        <taxon>Desulfobulbaceae</taxon>
        <taxon>Candidatus Electrothrix</taxon>
    </lineage>
</organism>